<reference evidence="10" key="1">
    <citation type="submission" date="2016-11" db="EMBL/GenBank/DDBJ databases">
        <title>Halolamina sediminis sp. nov., an extremely halophilic archaeon isolated from solar salt.</title>
        <authorList>
            <person name="Koh H.-W."/>
            <person name="Rani S."/>
            <person name="Park S.-J."/>
        </authorList>
    </citation>
    <scope>NUCLEOTIDE SEQUENCE [LARGE SCALE GENOMIC DNA]</scope>
    <source>
        <strain evidence="10">Hb3</strain>
    </source>
</reference>
<dbReference type="EC" id="3.4.-.-" evidence="8"/>
<dbReference type="GO" id="GO:0008233">
    <property type="term" value="F:peptidase activity"/>
    <property type="evidence" value="ECO:0007669"/>
    <property type="project" value="UniProtKB-KW"/>
</dbReference>
<evidence type="ECO:0000256" key="5">
    <source>
        <dbReference type="ARBA" id="ARBA00023124"/>
    </source>
</evidence>
<evidence type="ECO:0000256" key="7">
    <source>
        <dbReference type="ARBA" id="ARBA00023239"/>
    </source>
</evidence>
<dbReference type="EMBL" id="CP018139">
    <property type="protein sequence ID" value="APE31701.1"/>
    <property type="molecule type" value="Genomic_DNA"/>
</dbReference>
<dbReference type="InterPro" id="IPR003738">
    <property type="entry name" value="SRAP"/>
</dbReference>
<evidence type="ECO:0000256" key="2">
    <source>
        <dbReference type="ARBA" id="ARBA00022670"/>
    </source>
</evidence>
<dbReference type="InterPro" id="IPR036590">
    <property type="entry name" value="SRAP-like"/>
</dbReference>
<dbReference type="GO" id="GO:0006508">
    <property type="term" value="P:proteolysis"/>
    <property type="evidence" value="ECO:0007669"/>
    <property type="project" value="UniProtKB-KW"/>
</dbReference>
<dbReference type="SUPFAM" id="SSF143081">
    <property type="entry name" value="BB1717-like"/>
    <property type="match status" value="1"/>
</dbReference>
<dbReference type="PANTHER" id="PTHR13604">
    <property type="entry name" value="DC12-RELATED"/>
    <property type="match status" value="1"/>
</dbReference>
<dbReference type="RefSeq" id="WP_071945091.1">
    <property type="nucleotide sequence ID" value="NZ_CP018139.1"/>
</dbReference>
<keyword evidence="4 8" id="KW-0378">Hydrolase</keyword>
<keyword evidence="2 8" id="KW-0645">Protease</keyword>
<dbReference type="GO" id="GO:0106300">
    <property type="term" value="P:protein-DNA covalent cross-linking repair"/>
    <property type="evidence" value="ECO:0007669"/>
    <property type="project" value="InterPro"/>
</dbReference>
<evidence type="ECO:0000313" key="9">
    <source>
        <dbReference type="EMBL" id="APE31701.1"/>
    </source>
</evidence>
<dbReference type="Pfam" id="PF02586">
    <property type="entry name" value="SRAP"/>
    <property type="match status" value="1"/>
</dbReference>
<proteinExistence type="inferred from homology"/>
<dbReference type="OrthoDB" id="6192129at2"/>
<keyword evidence="5" id="KW-0190">Covalent protein-DNA linkage</keyword>
<dbReference type="GO" id="GO:0003697">
    <property type="term" value="F:single-stranded DNA binding"/>
    <property type="evidence" value="ECO:0007669"/>
    <property type="project" value="InterPro"/>
</dbReference>
<evidence type="ECO:0000256" key="3">
    <source>
        <dbReference type="ARBA" id="ARBA00022763"/>
    </source>
</evidence>
<keyword evidence="6" id="KW-0238">DNA-binding</keyword>
<keyword evidence="3" id="KW-0227">DNA damage</keyword>
<evidence type="ECO:0000256" key="4">
    <source>
        <dbReference type="ARBA" id="ARBA00022801"/>
    </source>
</evidence>
<evidence type="ECO:0000256" key="8">
    <source>
        <dbReference type="RuleBase" id="RU364100"/>
    </source>
</evidence>
<dbReference type="KEGG" id="hsi:BOX17_12495"/>
<sequence length="220" mass="24808">MCGRFALYSPTPKVSEALRLPLEEAGEIAPRYNVAPGTWITVLRHPGDDAPLVMDEAWWGYRPHWAREKAPEPINATVEKVATSNYFRGAFAHHRCLVPADGWYEWLPVDGRKQPHFLCREDREPLWLAGIWSERPDGRPGCAILTEPARGVASEIHDRMPLVLDETSLEPWLDPHLTDRETIRGAVHHLAAGRLTHWPVSTRVNRTGNEGADLIEPVPS</sequence>
<dbReference type="AlphaFoldDB" id="A0A1J0VI66"/>
<dbReference type="Proteomes" id="UP000181985">
    <property type="component" value="Chromosome"/>
</dbReference>
<keyword evidence="7" id="KW-0456">Lyase</keyword>
<dbReference type="Gene3D" id="3.90.1680.10">
    <property type="entry name" value="SOS response associated peptidase-like"/>
    <property type="match status" value="1"/>
</dbReference>
<name>A0A1J0VI66_9GAMM</name>
<protein>
    <recommendedName>
        <fullName evidence="8">Abasic site processing protein</fullName>
        <ecNumber evidence="8">3.4.-.-</ecNumber>
    </recommendedName>
</protein>
<gene>
    <name evidence="9" type="ORF">BOX17_12495</name>
</gene>
<dbReference type="GO" id="GO:0016829">
    <property type="term" value="F:lyase activity"/>
    <property type="evidence" value="ECO:0007669"/>
    <property type="project" value="UniProtKB-KW"/>
</dbReference>
<evidence type="ECO:0000256" key="6">
    <source>
        <dbReference type="ARBA" id="ARBA00023125"/>
    </source>
</evidence>
<dbReference type="PANTHER" id="PTHR13604:SF0">
    <property type="entry name" value="ABASIC SITE PROCESSING PROTEIN HMCES"/>
    <property type="match status" value="1"/>
</dbReference>
<keyword evidence="10" id="KW-1185">Reference proteome</keyword>
<accession>A0A1J0VI66</accession>
<organism evidence="9 10">
    <name type="scientific">Halomonas aestuarii</name>
    <dbReference type="NCBI Taxonomy" id="1897729"/>
    <lineage>
        <taxon>Bacteria</taxon>
        <taxon>Pseudomonadati</taxon>
        <taxon>Pseudomonadota</taxon>
        <taxon>Gammaproteobacteria</taxon>
        <taxon>Oceanospirillales</taxon>
        <taxon>Halomonadaceae</taxon>
        <taxon>Halomonas</taxon>
    </lineage>
</organism>
<comment type="similarity">
    <text evidence="1 8">Belongs to the SOS response-associated peptidase family.</text>
</comment>
<evidence type="ECO:0000256" key="1">
    <source>
        <dbReference type="ARBA" id="ARBA00008136"/>
    </source>
</evidence>
<evidence type="ECO:0000313" key="10">
    <source>
        <dbReference type="Proteomes" id="UP000181985"/>
    </source>
</evidence>